<feature type="compositionally biased region" description="Polar residues" evidence="1">
    <location>
        <begin position="7"/>
        <end position="17"/>
    </location>
</feature>
<dbReference type="GO" id="GO:0006261">
    <property type="term" value="P:DNA-templated DNA replication"/>
    <property type="evidence" value="ECO:0007669"/>
    <property type="project" value="TreeGrafter"/>
</dbReference>
<keyword evidence="3" id="KW-1185">Reference proteome</keyword>
<comment type="caution">
    <text evidence="2">The sequence shown here is derived from an EMBL/GenBank/DDBJ whole genome shotgun (WGS) entry which is preliminary data.</text>
</comment>
<dbReference type="GO" id="GO:0003887">
    <property type="term" value="F:DNA-directed DNA polymerase activity"/>
    <property type="evidence" value="ECO:0007669"/>
    <property type="project" value="TreeGrafter"/>
</dbReference>
<evidence type="ECO:0000256" key="1">
    <source>
        <dbReference type="SAM" id="MobiDB-lite"/>
    </source>
</evidence>
<gene>
    <name evidence="2" type="ORF">AB1Y20_002210</name>
</gene>
<dbReference type="Pfam" id="PF04081">
    <property type="entry name" value="DNA_pol_delta_4"/>
    <property type="match status" value="1"/>
</dbReference>
<dbReference type="GO" id="GO:0043625">
    <property type="term" value="C:delta DNA polymerase complex"/>
    <property type="evidence" value="ECO:0007669"/>
    <property type="project" value="TreeGrafter"/>
</dbReference>
<dbReference type="Proteomes" id="UP001515480">
    <property type="component" value="Unassembled WGS sequence"/>
</dbReference>
<evidence type="ECO:0008006" key="4">
    <source>
        <dbReference type="Google" id="ProtNLM"/>
    </source>
</evidence>
<proteinExistence type="predicted"/>
<name>A0AB34J9P9_PRYPA</name>
<protein>
    <recommendedName>
        <fullName evidence="4">DNA polymerase delta subunit 4</fullName>
    </recommendedName>
</protein>
<evidence type="ECO:0000313" key="2">
    <source>
        <dbReference type="EMBL" id="KAL1515590.1"/>
    </source>
</evidence>
<feature type="region of interest" description="Disordered" evidence="1">
    <location>
        <begin position="51"/>
        <end position="80"/>
    </location>
</feature>
<dbReference type="InterPro" id="IPR007218">
    <property type="entry name" value="DNA_pol_delta_4"/>
</dbReference>
<sequence length="146" mass="16064">MAPKPTPTKTRGSPASKSSRKTVSHNKIAAAFQRARHELEALGREPSCGAVVEDSSLPIPLPPQPDEAGEGAGARDFPPLTDADERELRAFDMCLKYGPCVGPTRLERWRRAERLRLDPPRRVLEILTAHEADSPANESMLSKYPL</sequence>
<reference evidence="2 3" key="1">
    <citation type="journal article" date="2024" name="Science">
        <title>Giant polyketide synthase enzymes in the biosynthesis of giant marine polyether toxins.</title>
        <authorList>
            <person name="Fallon T.R."/>
            <person name="Shende V.V."/>
            <person name="Wierzbicki I.H."/>
            <person name="Pendleton A.L."/>
            <person name="Watervoot N.F."/>
            <person name="Auber R.P."/>
            <person name="Gonzalez D.J."/>
            <person name="Wisecaver J.H."/>
            <person name="Moore B.S."/>
        </authorList>
    </citation>
    <scope>NUCLEOTIDE SEQUENCE [LARGE SCALE GENOMIC DNA]</scope>
    <source>
        <strain evidence="2 3">12B1</strain>
    </source>
</reference>
<dbReference type="GO" id="GO:0000731">
    <property type="term" value="P:DNA synthesis involved in DNA repair"/>
    <property type="evidence" value="ECO:0007669"/>
    <property type="project" value="InterPro"/>
</dbReference>
<accession>A0AB34J9P9</accession>
<evidence type="ECO:0000313" key="3">
    <source>
        <dbReference type="Proteomes" id="UP001515480"/>
    </source>
</evidence>
<dbReference type="EMBL" id="JBGBPQ010000011">
    <property type="protein sequence ID" value="KAL1515590.1"/>
    <property type="molecule type" value="Genomic_DNA"/>
</dbReference>
<dbReference type="AlphaFoldDB" id="A0AB34J9P9"/>
<dbReference type="PANTHER" id="PTHR14303">
    <property type="entry name" value="DNA POLYMERASE DELTA SUBUNIT 4"/>
    <property type="match status" value="1"/>
</dbReference>
<dbReference type="PANTHER" id="PTHR14303:SF0">
    <property type="entry name" value="DNA POLYMERASE DELTA SUBUNIT 4"/>
    <property type="match status" value="1"/>
</dbReference>
<organism evidence="2 3">
    <name type="scientific">Prymnesium parvum</name>
    <name type="common">Toxic golden alga</name>
    <dbReference type="NCBI Taxonomy" id="97485"/>
    <lineage>
        <taxon>Eukaryota</taxon>
        <taxon>Haptista</taxon>
        <taxon>Haptophyta</taxon>
        <taxon>Prymnesiophyceae</taxon>
        <taxon>Prymnesiales</taxon>
        <taxon>Prymnesiaceae</taxon>
        <taxon>Prymnesium</taxon>
    </lineage>
</organism>
<feature type="region of interest" description="Disordered" evidence="1">
    <location>
        <begin position="1"/>
        <end position="25"/>
    </location>
</feature>